<dbReference type="EMBL" id="KK114556">
    <property type="protein sequence ID" value="KFM62706.1"/>
    <property type="molecule type" value="Genomic_DNA"/>
</dbReference>
<dbReference type="PROSITE" id="PS50263">
    <property type="entry name" value="CN_HYDROLASE"/>
    <property type="match status" value="1"/>
</dbReference>
<dbReference type="InterPro" id="IPR003010">
    <property type="entry name" value="C-N_Hydrolase"/>
</dbReference>
<dbReference type="STRING" id="407821.A0A087TC67"/>
<dbReference type="InterPro" id="IPR036526">
    <property type="entry name" value="C-N_Hydrolase_sf"/>
</dbReference>
<evidence type="ECO:0000313" key="4">
    <source>
        <dbReference type="EMBL" id="KFM62706.1"/>
    </source>
</evidence>
<dbReference type="PANTHER" id="PTHR10609:SF27">
    <property type="entry name" value="CN HYDROLASE DOMAIN-CONTAINING PROTEIN-RELATED"/>
    <property type="match status" value="1"/>
</dbReference>
<reference evidence="4 5" key="1">
    <citation type="submission" date="2013-11" db="EMBL/GenBank/DDBJ databases">
        <title>Genome sequencing of Stegodyphus mimosarum.</title>
        <authorList>
            <person name="Bechsgaard J."/>
        </authorList>
    </citation>
    <scope>NUCLEOTIDE SEQUENCE [LARGE SCALE GENOMIC DNA]</scope>
</reference>
<organism evidence="4 5">
    <name type="scientific">Stegodyphus mimosarum</name>
    <name type="common">African social velvet spider</name>
    <dbReference type="NCBI Taxonomy" id="407821"/>
    <lineage>
        <taxon>Eukaryota</taxon>
        <taxon>Metazoa</taxon>
        <taxon>Ecdysozoa</taxon>
        <taxon>Arthropoda</taxon>
        <taxon>Chelicerata</taxon>
        <taxon>Arachnida</taxon>
        <taxon>Araneae</taxon>
        <taxon>Araneomorphae</taxon>
        <taxon>Entelegynae</taxon>
        <taxon>Eresoidea</taxon>
        <taxon>Eresidae</taxon>
        <taxon>Stegodyphus</taxon>
    </lineage>
</organism>
<sequence>MGDIQPCAGQDNCPEDENFHFNTNVVFDRDGTLLVRYYKEYLFYDFGMNLPQKQQDPVFKTDFGTFATFICFDIEYEKMSEVSEREDVDAIVFSAMWGNTPPQRSSVQQWESWSLGNNATLLASNIQMPGYLATGSGIFSGTYGPLAYTFDPDGISKLIIARVPKRGNSFNFSSPNASIIKITMNDTHESLDDGSSVPTECSMKILGKAKDLYKDNRCFEMNMSNYSFVQLVEDSDHVKACLNGICCSLNYSSNGMTENFYLIVYNGTIDYASRYSFCEQTCMLTRCEAHGRNPCATFPLKSQTLFYNVQITADFSTKHIYPSVVSSGMRLTPLNEWSYGVHQRFSDAYEGYIDFKSSSGQALTSAVLRGRCYDRDPPYFP</sequence>
<dbReference type="OMA" id="ADLCCDF"/>
<accession>A0A087TC67</accession>
<dbReference type="AlphaFoldDB" id="A0A087TC67"/>
<name>A0A087TC67_STEMI</name>
<dbReference type="Pfam" id="PF19018">
    <property type="entry name" value="Vanin_C"/>
    <property type="match status" value="1"/>
</dbReference>
<dbReference type="Proteomes" id="UP000054359">
    <property type="component" value="Unassembled WGS sequence"/>
</dbReference>
<dbReference type="GO" id="GO:0016787">
    <property type="term" value="F:hydrolase activity"/>
    <property type="evidence" value="ECO:0007669"/>
    <property type="project" value="UniProtKB-KW"/>
</dbReference>
<gene>
    <name evidence="4" type="ORF">X975_05399</name>
</gene>
<dbReference type="OrthoDB" id="6419659at2759"/>
<proteinExistence type="inferred from homology"/>
<evidence type="ECO:0000256" key="1">
    <source>
        <dbReference type="ARBA" id="ARBA00008225"/>
    </source>
</evidence>
<dbReference type="PANTHER" id="PTHR10609">
    <property type="entry name" value="BIOTINIDASE-RELATED"/>
    <property type="match status" value="1"/>
</dbReference>
<dbReference type="InterPro" id="IPR040154">
    <property type="entry name" value="Biotinidase/VNN"/>
</dbReference>
<dbReference type="InterPro" id="IPR043957">
    <property type="entry name" value="Vanin_C"/>
</dbReference>
<feature type="non-terminal residue" evidence="4">
    <location>
        <position position="381"/>
    </location>
</feature>
<keyword evidence="5" id="KW-1185">Reference proteome</keyword>
<protein>
    <submittedName>
        <fullName evidence="4">Biotinidase</fullName>
    </submittedName>
</protein>
<dbReference type="Gene3D" id="3.60.110.10">
    <property type="entry name" value="Carbon-nitrogen hydrolase"/>
    <property type="match status" value="1"/>
</dbReference>
<dbReference type="Pfam" id="PF00795">
    <property type="entry name" value="CN_hydrolase"/>
    <property type="match status" value="1"/>
</dbReference>
<comment type="similarity">
    <text evidence="1">Belongs to the carbon-nitrogen hydrolase superfamily. BTD/VNN family.</text>
</comment>
<evidence type="ECO:0000256" key="2">
    <source>
        <dbReference type="ARBA" id="ARBA00022801"/>
    </source>
</evidence>
<dbReference type="SUPFAM" id="SSF56317">
    <property type="entry name" value="Carbon-nitrogen hydrolase"/>
    <property type="match status" value="1"/>
</dbReference>
<keyword evidence="2" id="KW-0378">Hydrolase</keyword>
<feature type="domain" description="CN hydrolase" evidence="3">
    <location>
        <begin position="1"/>
        <end position="165"/>
    </location>
</feature>
<evidence type="ECO:0000259" key="3">
    <source>
        <dbReference type="PROSITE" id="PS50263"/>
    </source>
</evidence>
<evidence type="ECO:0000313" key="5">
    <source>
        <dbReference type="Proteomes" id="UP000054359"/>
    </source>
</evidence>